<evidence type="ECO:0000256" key="8">
    <source>
        <dbReference type="SAM" id="Phobius"/>
    </source>
</evidence>
<keyword evidence="4 6" id="KW-0807">Transducer</keyword>
<dbReference type="SUPFAM" id="SSF58104">
    <property type="entry name" value="Methyl-accepting chemotaxis protein (MCP) signaling domain"/>
    <property type="match status" value="1"/>
</dbReference>
<dbReference type="Gene3D" id="6.10.340.10">
    <property type="match status" value="1"/>
</dbReference>
<evidence type="ECO:0000256" key="3">
    <source>
        <dbReference type="ARBA" id="ARBA00023136"/>
    </source>
</evidence>
<feature type="transmembrane region" description="Helical" evidence="8">
    <location>
        <begin position="182"/>
        <end position="201"/>
    </location>
</feature>
<keyword evidence="3 8" id="KW-0472">Membrane</keyword>
<dbReference type="GO" id="GO:0004888">
    <property type="term" value="F:transmembrane signaling receptor activity"/>
    <property type="evidence" value="ECO:0007669"/>
    <property type="project" value="InterPro"/>
</dbReference>
<evidence type="ECO:0000256" key="5">
    <source>
        <dbReference type="ARBA" id="ARBA00029447"/>
    </source>
</evidence>
<name>A0A0C2S6F4_9BACL</name>
<proteinExistence type="inferred from homology"/>
<keyword evidence="8" id="KW-1133">Transmembrane helix</keyword>
<dbReference type="InterPro" id="IPR004090">
    <property type="entry name" value="Chemotax_Me-accpt_rcpt"/>
</dbReference>
<comment type="similarity">
    <text evidence="5">Belongs to the methyl-accepting chemotaxis (MCP) protein family.</text>
</comment>
<dbReference type="EMBL" id="JXRP01000009">
    <property type="protein sequence ID" value="KIL49604.1"/>
    <property type="molecule type" value="Genomic_DNA"/>
</dbReference>
<dbReference type="InterPro" id="IPR004089">
    <property type="entry name" value="MCPsignal_dom"/>
</dbReference>
<comment type="subcellular location">
    <subcellularLocation>
        <location evidence="1">Cell membrane</location>
    </subcellularLocation>
</comment>
<dbReference type="GO" id="GO:0005886">
    <property type="term" value="C:plasma membrane"/>
    <property type="evidence" value="ECO:0007669"/>
    <property type="project" value="UniProtKB-SubCell"/>
</dbReference>
<evidence type="ECO:0000313" key="12">
    <source>
        <dbReference type="Proteomes" id="UP000031938"/>
    </source>
</evidence>
<dbReference type="PRINTS" id="PR00260">
    <property type="entry name" value="CHEMTRNSDUCR"/>
</dbReference>
<feature type="domain" description="Methyl-accepting transducer" evidence="9">
    <location>
        <begin position="275"/>
        <end position="413"/>
    </location>
</feature>
<protein>
    <recommendedName>
        <fullName evidence="13">Methyl-accepting chemotaxis protein</fullName>
    </recommendedName>
</protein>
<evidence type="ECO:0000256" key="2">
    <source>
        <dbReference type="ARBA" id="ARBA00022475"/>
    </source>
</evidence>
<dbReference type="OrthoDB" id="107771at2"/>
<evidence type="ECO:0000259" key="10">
    <source>
        <dbReference type="PROSITE" id="PS50885"/>
    </source>
</evidence>
<dbReference type="PATRIC" id="fig|889306.3.peg.1078"/>
<keyword evidence="7" id="KW-0175">Coiled coil</keyword>
<keyword evidence="12" id="KW-1185">Reference proteome</keyword>
<dbReference type="Proteomes" id="UP000031938">
    <property type="component" value="Unassembled WGS sequence"/>
</dbReference>
<gene>
    <name evidence="11" type="ORF">KP78_10720</name>
</gene>
<evidence type="ECO:0000256" key="1">
    <source>
        <dbReference type="ARBA" id="ARBA00004236"/>
    </source>
</evidence>
<keyword evidence="8" id="KW-0812">Transmembrane</keyword>
<dbReference type="PANTHER" id="PTHR32089:SF112">
    <property type="entry name" value="LYSOZYME-LIKE PROTEIN-RELATED"/>
    <property type="match status" value="1"/>
</dbReference>
<sequence>MNIRKKLFSGFFGVLFLLGIITAFSIVQIQSINSSYTELVEEQAAKVLLAKEMKYQVSEESRHLRGYVTTGADSALQSYKSASEQYYAAAEELGTLTESGPAKEMLDELKGFQAEYNEAAEQIIVYQAEGNTDGYNQLFANVIVPLTAQFSEKAIELEEYNQAELDQGNIDTTAQAAEARNFILIVSIIALLIGVAIALYISRIISKPVIEVAEAAEQIADGNLSIQDVQVKNKDEIGAMALSFNQMKQNLRELIRKVNEGAEQVAASSEELSAASEQSSQSANQVAEAVQDISGAADGQIRSMEENKRVMDESAVGLQQMAESVVAVSESTQEVLKEAEQGNLVIDQTIRQMQGVNNSVKETAVVIQSLGENSKQIGQIVQVISDIANQTNLLALNAAIEAARAGEHGKVLR</sequence>
<dbReference type="InterPro" id="IPR003660">
    <property type="entry name" value="HAMP_dom"/>
</dbReference>
<dbReference type="Pfam" id="PF00015">
    <property type="entry name" value="MCPsignal"/>
    <property type="match status" value="1"/>
</dbReference>
<evidence type="ECO:0008006" key="13">
    <source>
        <dbReference type="Google" id="ProtNLM"/>
    </source>
</evidence>
<accession>A0A0C2S6F4</accession>
<dbReference type="GO" id="GO:0006935">
    <property type="term" value="P:chemotaxis"/>
    <property type="evidence" value="ECO:0007669"/>
    <property type="project" value="InterPro"/>
</dbReference>
<dbReference type="AlphaFoldDB" id="A0A0C2S6F4"/>
<evidence type="ECO:0000256" key="6">
    <source>
        <dbReference type="PROSITE-ProRule" id="PRU00284"/>
    </source>
</evidence>
<dbReference type="InterPro" id="IPR024478">
    <property type="entry name" value="HlyB_4HB_MCP"/>
</dbReference>
<evidence type="ECO:0000259" key="9">
    <source>
        <dbReference type="PROSITE" id="PS50111"/>
    </source>
</evidence>
<dbReference type="SMART" id="SM00304">
    <property type="entry name" value="HAMP"/>
    <property type="match status" value="1"/>
</dbReference>
<comment type="caution">
    <text evidence="11">The sequence shown here is derived from an EMBL/GenBank/DDBJ whole genome shotgun (WGS) entry which is preliminary data.</text>
</comment>
<dbReference type="Gene3D" id="1.10.287.950">
    <property type="entry name" value="Methyl-accepting chemotaxis protein"/>
    <property type="match status" value="1"/>
</dbReference>
<feature type="domain" description="HAMP" evidence="10">
    <location>
        <begin position="203"/>
        <end position="256"/>
    </location>
</feature>
<dbReference type="PROSITE" id="PS50111">
    <property type="entry name" value="CHEMOTAXIS_TRANSDUC_2"/>
    <property type="match status" value="1"/>
</dbReference>
<dbReference type="PANTHER" id="PTHR32089">
    <property type="entry name" value="METHYL-ACCEPTING CHEMOTAXIS PROTEIN MCPB"/>
    <property type="match status" value="1"/>
</dbReference>
<feature type="coiled-coil region" evidence="7">
    <location>
        <begin position="102"/>
        <end position="129"/>
    </location>
</feature>
<dbReference type="GO" id="GO:0007165">
    <property type="term" value="P:signal transduction"/>
    <property type="evidence" value="ECO:0007669"/>
    <property type="project" value="UniProtKB-KW"/>
</dbReference>
<evidence type="ECO:0000256" key="7">
    <source>
        <dbReference type="SAM" id="Coils"/>
    </source>
</evidence>
<evidence type="ECO:0000313" key="11">
    <source>
        <dbReference type="EMBL" id="KIL49604.1"/>
    </source>
</evidence>
<organism evidence="11 12">
    <name type="scientific">Jeotgalibacillus soli</name>
    <dbReference type="NCBI Taxonomy" id="889306"/>
    <lineage>
        <taxon>Bacteria</taxon>
        <taxon>Bacillati</taxon>
        <taxon>Bacillota</taxon>
        <taxon>Bacilli</taxon>
        <taxon>Bacillales</taxon>
        <taxon>Caryophanaceae</taxon>
        <taxon>Jeotgalibacillus</taxon>
    </lineage>
</organism>
<dbReference type="Pfam" id="PF00672">
    <property type="entry name" value="HAMP"/>
    <property type="match status" value="1"/>
</dbReference>
<dbReference type="PROSITE" id="PS50885">
    <property type="entry name" value="HAMP"/>
    <property type="match status" value="1"/>
</dbReference>
<dbReference type="STRING" id="889306.KP78_10720"/>
<reference evidence="11 12" key="1">
    <citation type="submission" date="2015-01" db="EMBL/GenBank/DDBJ databases">
        <title>Genome sequencing of Jeotgalibacillus soli.</title>
        <authorList>
            <person name="Goh K.M."/>
            <person name="Chan K.-G."/>
            <person name="Yaakop A.S."/>
            <person name="Ee R."/>
            <person name="Gan H.M."/>
            <person name="Chan C.S."/>
        </authorList>
    </citation>
    <scope>NUCLEOTIDE SEQUENCE [LARGE SCALE GENOMIC DNA]</scope>
    <source>
        <strain evidence="11 12">P9</strain>
    </source>
</reference>
<dbReference type="Pfam" id="PF12729">
    <property type="entry name" value="4HB_MCP_1"/>
    <property type="match status" value="1"/>
</dbReference>
<evidence type="ECO:0000256" key="4">
    <source>
        <dbReference type="ARBA" id="ARBA00023224"/>
    </source>
</evidence>
<keyword evidence="2" id="KW-1003">Cell membrane</keyword>
<dbReference type="CDD" id="cd06225">
    <property type="entry name" value="HAMP"/>
    <property type="match status" value="1"/>
</dbReference>